<proteinExistence type="predicted"/>
<dbReference type="GeneID" id="96299114"/>
<reference evidence="2" key="1">
    <citation type="submission" date="2016-10" db="EMBL/GenBank/DDBJ databases">
        <authorList>
            <person name="Varghese N."/>
            <person name="Submissions S."/>
        </authorList>
    </citation>
    <scope>NUCLEOTIDE SEQUENCE [LARGE SCALE GENOMIC DNA]</scope>
    <source>
        <strain evidence="2">CGMCC 4.2126</strain>
    </source>
</reference>
<dbReference type="RefSeq" id="WP_218158734.1">
    <property type="nucleotide sequence ID" value="NZ_FOQY01000010.1"/>
</dbReference>
<organism evidence="1 2">
    <name type="scientific">Streptosporangium canum</name>
    <dbReference type="NCBI Taxonomy" id="324952"/>
    <lineage>
        <taxon>Bacteria</taxon>
        <taxon>Bacillati</taxon>
        <taxon>Actinomycetota</taxon>
        <taxon>Actinomycetes</taxon>
        <taxon>Streptosporangiales</taxon>
        <taxon>Streptosporangiaceae</taxon>
        <taxon>Streptosporangium</taxon>
    </lineage>
</organism>
<name>A0A1I3SGM6_9ACTN</name>
<evidence type="ECO:0000313" key="1">
    <source>
        <dbReference type="EMBL" id="SFJ57875.1"/>
    </source>
</evidence>
<sequence length="103" mass="11276">MDIGSGQLVREAFPRLAAELAVLLRQEGEDVLAASVDGLRVHSACGCGDDFCMSFHTAAPPDGAYGDGHWNIMLKPVEGMLILDVVDEEIVFVEVLYRERRTL</sequence>
<evidence type="ECO:0000313" key="2">
    <source>
        <dbReference type="Proteomes" id="UP000199111"/>
    </source>
</evidence>
<dbReference type="AlphaFoldDB" id="A0A1I3SGM6"/>
<protein>
    <submittedName>
        <fullName evidence="1">Uncharacterized protein</fullName>
    </submittedName>
</protein>
<gene>
    <name evidence="1" type="ORF">SAMN05216275_11051</name>
</gene>
<dbReference type="Proteomes" id="UP000199111">
    <property type="component" value="Unassembled WGS sequence"/>
</dbReference>
<dbReference type="EMBL" id="FOQY01000010">
    <property type="protein sequence ID" value="SFJ57875.1"/>
    <property type="molecule type" value="Genomic_DNA"/>
</dbReference>
<keyword evidence="2" id="KW-1185">Reference proteome</keyword>
<accession>A0A1I3SGM6</accession>